<evidence type="ECO:0000313" key="2">
    <source>
        <dbReference type="Proteomes" id="UP001469553"/>
    </source>
</evidence>
<protein>
    <submittedName>
        <fullName evidence="1">Uncharacterized protein</fullName>
    </submittedName>
</protein>
<name>A0ABV0Z7U5_9TELE</name>
<gene>
    <name evidence="1" type="ORF">AMECASPLE_038426</name>
</gene>
<reference evidence="1 2" key="1">
    <citation type="submission" date="2021-06" db="EMBL/GenBank/DDBJ databases">
        <authorList>
            <person name="Palmer J.M."/>
        </authorList>
    </citation>
    <scope>NUCLEOTIDE SEQUENCE [LARGE SCALE GENOMIC DNA]</scope>
    <source>
        <strain evidence="1 2">AS_MEX2019</strain>
        <tissue evidence="1">Muscle</tissue>
    </source>
</reference>
<keyword evidence="2" id="KW-1185">Reference proteome</keyword>
<dbReference type="Proteomes" id="UP001469553">
    <property type="component" value="Unassembled WGS sequence"/>
</dbReference>
<dbReference type="EMBL" id="JAHRIP010054099">
    <property type="protein sequence ID" value="MEQ2301670.1"/>
    <property type="molecule type" value="Genomic_DNA"/>
</dbReference>
<feature type="non-terminal residue" evidence="1">
    <location>
        <position position="1"/>
    </location>
</feature>
<sequence>HTLKLLLANQLQCEDECGSDVIYPFPLFLKRKTPEVCCFRPGRHHPPPQWIC</sequence>
<comment type="caution">
    <text evidence="1">The sequence shown here is derived from an EMBL/GenBank/DDBJ whole genome shotgun (WGS) entry which is preliminary data.</text>
</comment>
<organism evidence="1 2">
    <name type="scientific">Ameca splendens</name>
    <dbReference type="NCBI Taxonomy" id="208324"/>
    <lineage>
        <taxon>Eukaryota</taxon>
        <taxon>Metazoa</taxon>
        <taxon>Chordata</taxon>
        <taxon>Craniata</taxon>
        <taxon>Vertebrata</taxon>
        <taxon>Euteleostomi</taxon>
        <taxon>Actinopterygii</taxon>
        <taxon>Neopterygii</taxon>
        <taxon>Teleostei</taxon>
        <taxon>Neoteleostei</taxon>
        <taxon>Acanthomorphata</taxon>
        <taxon>Ovalentaria</taxon>
        <taxon>Atherinomorphae</taxon>
        <taxon>Cyprinodontiformes</taxon>
        <taxon>Goodeidae</taxon>
        <taxon>Ameca</taxon>
    </lineage>
</organism>
<accession>A0ABV0Z7U5</accession>
<proteinExistence type="predicted"/>
<evidence type="ECO:0000313" key="1">
    <source>
        <dbReference type="EMBL" id="MEQ2301670.1"/>
    </source>
</evidence>